<evidence type="ECO:0000313" key="1">
    <source>
        <dbReference type="EMBL" id="KAF6358435.1"/>
    </source>
</evidence>
<organism evidence="1 2">
    <name type="scientific">Pipistrellus kuhlii</name>
    <name type="common">Kuhl's pipistrelle</name>
    <dbReference type="NCBI Taxonomy" id="59472"/>
    <lineage>
        <taxon>Eukaryota</taxon>
        <taxon>Metazoa</taxon>
        <taxon>Chordata</taxon>
        <taxon>Craniata</taxon>
        <taxon>Vertebrata</taxon>
        <taxon>Euteleostomi</taxon>
        <taxon>Mammalia</taxon>
        <taxon>Eutheria</taxon>
        <taxon>Laurasiatheria</taxon>
        <taxon>Chiroptera</taxon>
        <taxon>Yangochiroptera</taxon>
        <taxon>Vespertilionidae</taxon>
        <taxon>Pipistrellus</taxon>
    </lineage>
</organism>
<evidence type="ECO:0000313" key="2">
    <source>
        <dbReference type="Proteomes" id="UP000558488"/>
    </source>
</evidence>
<keyword evidence="2" id="KW-1185">Reference proteome</keyword>
<sequence length="127" mass="14278">MNEPGLACRRLGEHSRRAQLSYCCHPRLANSQPFNEIGNPCSIFKLNFGLTLAHMNIWISMLQGQYIAPCAQHPKSTFSGCHILGSPSPSTLFPLPSGNHCTTVCVHEFQFYIPHMSEIIWFLALFD</sequence>
<gene>
    <name evidence="1" type="ORF">mPipKuh1_010263</name>
</gene>
<proteinExistence type="predicted"/>
<comment type="caution">
    <text evidence="1">The sequence shown here is derived from an EMBL/GenBank/DDBJ whole genome shotgun (WGS) entry which is preliminary data.</text>
</comment>
<reference evidence="1 2" key="1">
    <citation type="journal article" date="2020" name="Nature">
        <title>Six reference-quality genomes reveal evolution of bat adaptations.</title>
        <authorList>
            <person name="Jebb D."/>
            <person name="Huang Z."/>
            <person name="Pippel M."/>
            <person name="Hughes G.M."/>
            <person name="Lavrichenko K."/>
            <person name="Devanna P."/>
            <person name="Winkler S."/>
            <person name="Jermiin L.S."/>
            <person name="Skirmuntt E.C."/>
            <person name="Katzourakis A."/>
            <person name="Burkitt-Gray L."/>
            <person name="Ray D.A."/>
            <person name="Sullivan K.A.M."/>
            <person name="Roscito J.G."/>
            <person name="Kirilenko B.M."/>
            <person name="Davalos L.M."/>
            <person name="Corthals A.P."/>
            <person name="Power M.L."/>
            <person name="Jones G."/>
            <person name="Ransome R.D."/>
            <person name="Dechmann D.K.N."/>
            <person name="Locatelli A.G."/>
            <person name="Puechmaille S.J."/>
            <person name="Fedrigo O."/>
            <person name="Jarvis E.D."/>
            <person name="Hiller M."/>
            <person name="Vernes S.C."/>
            <person name="Myers E.W."/>
            <person name="Teeling E.C."/>
        </authorList>
    </citation>
    <scope>NUCLEOTIDE SEQUENCE [LARGE SCALE GENOMIC DNA]</scope>
    <source>
        <strain evidence="1">MPipKuh1</strain>
        <tissue evidence="1">Flight muscle</tissue>
    </source>
</reference>
<dbReference type="Proteomes" id="UP000558488">
    <property type="component" value="Unassembled WGS sequence"/>
</dbReference>
<protein>
    <submittedName>
        <fullName evidence="1">Uncharacterized protein</fullName>
    </submittedName>
</protein>
<dbReference type="AlphaFoldDB" id="A0A7J7Y978"/>
<name>A0A7J7Y978_PIPKU</name>
<dbReference type="EMBL" id="JACAGB010000006">
    <property type="protein sequence ID" value="KAF6358435.1"/>
    <property type="molecule type" value="Genomic_DNA"/>
</dbReference>
<accession>A0A7J7Y978</accession>